<name>A0A1V4SWC0_9CLOT</name>
<dbReference type="Proteomes" id="UP000191448">
    <property type="component" value="Unassembled WGS sequence"/>
</dbReference>
<evidence type="ECO:0000313" key="4">
    <source>
        <dbReference type="Proteomes" id="UP000191448"/>
    </source>
</evidence>
<dbReference type="InterPro" id="IPR003797">
    <property type="entry name" value="DegV"/>
</dbReference>
<protein>
    <submittedName>
        <fullName evidence="3">DegV domain-containing protein</fullName>
    </submittedName>
</protein>
<proteinExistence type="predicted"/>
<evidence type="ECO:0000313" key="3">
    <source>
        <dbReference type="EMBL" id="OPX47637.1"/>
    </source>
</evidence>
<dbReference type="InterPro" id="IPR050270">
    <property type="entry name" value="DegV_domain_contain"/>
</dbReference>
<sequence>MEKIGVLTDSSCDLTLETLKENNIEMLPIRIIYKEREFLDKITITSEEMYESLSTEIPTTSLPDLKTTDKILDKFIDEGYTDLIIVCVSNKLSGTLNSIRLIAEEKSGINFHFLDTKTLGYPQGAIVLEVAKLVKQGKTVEEIVQAFESIRNRTHGFITFNTLEYLKRGGRIGKISGTIGEILHIKPIVSSDDDGELYTYTKTRGRKKAISKMKNILFEYLEKSKCRVWVLSGAADEEAKEFFEKVKGHENIIDISLEQIGAAMGIHTGPGALGLCILEENV</sequence>
<evidence type="ECO:0000256" key="2">
    <source>
        <dbReference type="ARBA" id="ARBA00023121"/>
    </source>
</evidence>
<accession>A0A1V4SWC0</accession>
<keyword evidence="2" id="KW-0446">Lipid-binding</keyword>
<comment type="function">
    <text evidence="1">May bind long-chain fatty acids, such as palmitate, and may play a role in lipid transport or fatty acid metabolism.</text>
</comment>
<dbReference type="Gene3D" id="3.30.1180.10">
    <property type="match status" value="1"/>
</dbReference>
<dbReference type="NCBIfam" id="TIGR00762">
    <property type="entry name" value="DegV"/>
    <property type="match status" value="1"/>
</dbReference>
<evidence type="ECO:0000256" key="1">
    <source>
        <dbReference type="ARBA" id="ARBA00003238"/>
    </source>
</evidence>
<dbReference type="Pfam" id="PF02645">
    <property type="entry name" value="DegV"/>
    <property type="match status" value="1"/>
</dbReference>
<reference evidence="3 4" key="1">
    <citation type="submission" date="2016-02" db="EMBL/GenBank/DDBJ databases">
        <title>Genome sequence of Clostridium thermobutyricum DSM 4928.</title>
        <authorList>
            <person name="Poehlein A."/>
            <person name="Daniel R."/>
        </authorList>
    </citation>
    <scope>NUCLEOTIDE SEQUENCE [LARGE SCALE GENOMIC DNA]</scope>
    <source>
        <strain evidence="3 4">DSM 4928</strain>
    </source>
</reference>
<organism evidence="3 4">
    <name type="scientific">Clostridium thermobutyricum DSM 4928</name>
    <dbReference type="NCBI Taxonomy" id="1121339"/>
    <lineage>
        <taxon>Bacteria</taxon>
        <taxon>Bacillati</taxon>
        <taxon>Bacillota</taxon>
        <taxon>Clostridia</taxon>
        <taxon>Eubacteriales</taxon>
        <taxon>Clostridiaceae</taxon>
        <taxon>Clostridium</taxon>
    </lineage>
</organism>
<dbReference type="PANTHER" id="PTHR33434">
    <property type="entry name" value="DEGV DOMAIN-CONTAINING PROTEIN DR_1986-RELATED"/>
    <property type="match status" value="1"/>
</dbReference>
<dbReference type="OrthoDB" id="9781230at2"/>
<comment type="caution">
    <text evidence="3">The sequence shown here is derived from an EMBL/GenBank/DDBJ whole genome shotgun (WGS) entry which is preliminary data.</text>
</comment>
<dbReference type="InterPro" id="IPR043168">
    <property type="entry name" value="DegV_C"/>
</dbReference>
<dbReference type="GO" id="GO:0008289">
    <property type="term" value="F:lipid binding"/>
    <property type="evidence" value="ECO:0007669"/>
    <property type="project" value="UniProtKB-KW"/>
</dbReference>
<gene>
    <name evidence="3" type="ORF">CLTHE_17100</name>
</gene>
<dbReference type="PROSITE" id="PS51482">
    <property type="entry name" value="DEGV"/>
    <property type="match status" value="1"/>
</dbReference>
<dbReference type="EMBL" id="LTAY01000041">
    <property type="protein sequence ID" value="OPX47637.1"/>
    <property type="molecule type" value="Genomic_DNA"/>
</dbReference>
<dbReference type="Gene3D" id="3.40.50.10170">
    <property type="match status" value="1"/>
</dbReference>
<dbReference type="PANTHER" id="PTHR33434:SF3">
    <property type="entry name" value="DEGV DOMAIN-CONTAINING PROTEIN YITS"/>
    <property type="match status" value="1"/>
</dbReference>
<dbReference type="AlphaFoldDB" id="A0A1V4SWC0"/>
<dbReference type="SUPFAM" id="SSF82549">
    <property type="entry name" value="DAK1/DegV-like"/>
    <property type="match status" value="1"/>
</dbReference>
<dbReference type="RefSeq" id="WP_080022882.1">
    <property type="nucleotide sequence ID" value="NZ_LTAY01000041.1"/>
</dbReference>